<protein>
    <submittedName>
        <fullName evidence="2">Uncharacterized protein</fullName>
    </submittedName>
</protein>
<evidence type="ECO:0000313" key="2">
    <source>
        <dbReference type="EMBL" id="CAI9151318.1"/>
    </source>
</evidence>
<accession>A0ABN8XQN7</accession>
<sequence>MDAGAPPVCRGSGTCPFCGDQPSAPCHHSQQPSQTTPGLLVGPSPDVRPVQRDYLPCSPGPVVPRPVVSSPDTHFVLPFCPAVEAGARRVGVLHTWATGRQVVLLPAAHEPYANYLMSLNLFSA</sequence>
<evidence type="ECO:0000313" key="3">
    <source>
        <dbReference type="Proteomes" id="UP001176941"/>
    </source>
</evidence>
<reference evidence="2" key="1">
    <citation type="submission" date="2023-04" db="EMBL/GenBank/DDBJ databases">
        <authorList>
            <consortium name="ELIXIR-Norway"/>
        </authorList>
    </citation>
    <scope>NUCLEOTIDE SEQUENCE [LARGE SCALE GENOMIC DNA]</scope>
</reference>
<gene>
    <name evidence="2" type="ORF">MRATA1EN1_LOCUS280</name>
</gene>
<dbReference type="EMBL" id="OX459937">
    <property type="protein sequence ID" value="CAI9151318.1"/>
    <property type="molecule type" value="Genomic_DNA"/>
</dbReference>
<organism evidence="2 3">
    <name type="scientific">Rangifer tarandus platyrhynchus</name>
    <name type="common">Svalbard reindeer</name>
    <dbReference type="NCBI Taxonomy" id="3082113"/>
    <lineage>
        <taxon>Eukaryota</taxon>
        <taxon>Metazoa</taxon>
        <taxon>Chordata</taxon>
        <taxon>Craniata</taxon>
        <taxon>Vertebrata</taxon>
        <taxon>Euteleostomi</taxon>
        <taxon>Mammalia</taxon>
        <taxon>Eutheria</taxon>
        <taxon>Laurasiatheria</taxon>
        <taxon>Artiodactyla</taxon>
        <taxon>Ruminantia</taxon>
        <taxon>Pecora</taxon>
        <taxon>Cervidae</taxon>
        <taxon>Odocoileinae</taxon>
        <taxon>Rangifer</taxon>
    </lineage>
</organism>
<feature type="region of interest" description="Disordered" evidence="1">
    <location>
        <begin position="22"/>
        <end position="46"/>
    </location>
</feature>
<name>A0ABN8XQN7_RANTA</name>
<keyword evidence="3" id="KW-1185">Reference proteome</keyword>
<feature type="compositionally biased region" description="Polar residues" evidence="1">
    <location>
        <begin position="28"/>
        <end position="37"/>
    </location>
</feature>
<proteinExistence type="predicted"/>
<dbReference type="Proteomes" id="UP001176941">
    <property type="component" value="Chromosome 1"/>
</dbReference>
<evidence type="ECO:0000256" key="1">
    <source>
        <dbReference type="SAM" id="MobiDB-lite"/>
    </source>
</evidence>